<dbReference type="Gene3D" id="1.10.10.60">
    <property type="entry name" value="Homeodomain-like"/>
    <property type="match status" value="1"/>
</dbReference>
<evidence type="ECO:0000313" key="5">
    <source>
        <dbReference type="EMBL" id="TDR45938.1"/>
    </source>
</evidence>
<dbReference type="InterPro" id="IPR050204">
    <property type="entry name" value="AraC_XylS_family_regulators"/>
</dbReference>
<dbReference type="InterPro" id="IPR009057">
    <property type="entry name" value="Homeodomain-like_sf"/>
</dbReference>
<protein>
    <submittedName>
        <fullName evidence="5">AraC-like DNA-binding protein</fullName>
    </submittedName>
</protein>
<dbReference type="SUPFAM" id="SSF46689">
    <property type="entry name" value="Homeodomain-like"/>
    <property type="match status" value="1"/>
</dbReference>
<name>A0A4R6Z2U1_9GAMM</name>
<evidence type="ECO:0000259" key="4">
    <source>
        <dbReference type="PROSITE" id="PS01124"/>
    </source>
</evidence>
<evidence type="ECO:0000313" key="6">
    <source>
        <dbReference type="Proteomes" id="UP000295293"/>
    </source>
</evidence>
<keyword evidence="3" id="KW-0804">Transcription</keyword>
<dbReference type="InterPro" id="IPR018060">
    <property type="entry name" value="HTH_AraC"/>
</dbReference>
<keyword evidence="6" id="KW-1185">Reference proteome</keyword>
<dbReference type="Proteomes" id="UP000295293">
    <property type="component" value="Unassembled WGS sequence"/>
</dbReference>
<accession>A0A4R6Z2U1</accession>
<dbReference type="Pfam" id="PF20240">
    <property type="entry name" value="DUF6597"/>
    <property type="match status" value="1"/>
</dbReference>
<dbReference type="GO" id="GO:0003700">
    <property type="term" value="F:DNA-binding transcription factor activity"/>
    <property type="evidence" value="ECO:0007669"/>
    <property type="project" value="InterPro"/>
</dbReference>
<keyword evidence="2 5" id="KW-0238">DNA-binding</keyword>
<evidence type="ECO:0000256" key="2">
    <source>
        <dbReference type="ARBA" id="ARBA00023125"/>
    </source>
</evidence>
<dbReference type="PANTHER" id="PTHR46796">
    <property type="entry name" value="HTH-TYPE TRANSCRIPTIONAL ACTIVATOR RHAS-RELATED"/>
    <property type="match status" value="1"/>
</dbReference>
<organism evidence="5 6">
    <name type="scientific">Tahibacter aquaticus</name>
    <dbReference type="NCBI Taxonomy" id="520092"/>
    <lineage>
        <taxon>Bacteria</taxon>
        <taxon>Pseudomonadati</taxon>
        <taxon>Pseudomonadota</taxon>
        <taxon>Gammaproteobacteria</taxon>
        <taxon>Lysobacterales</taxon>
        <taxon>Rhodanobacteraceae</taxon>
        <taxon>Tahibacter</taxon>
    </lineage>
</organism>
<dbReference type="Pfam" id="PF12833">
    <property type="entry name" value="HTH_18"/>
    <property type="match status" value="1"/>
</dbReference>
<sequence length="266" mass="29168">MLIRPCLALRPYVQSIWATHGTTGPPQWPRERVLPGAQMHLAFRLDGGGVRLYRNADDAPASTLGHAVVAGLRSSPYFKDISTPSRSVGALLQPGAALALFGCGADELSEQHVALDALWGNAADSAYQQLAHAAGPEQHVFLLQKFLLHHLRPVRGLHPSFARTLQAFRHDSSIAAAVQASGCSHRHFITQFKSSVGLPPKRYARLLRLQHVLHWPDRSAPWSEIALAAGFSDQAHLNREFGQLTGLAPQQWRRARAASPLHLRVD</sequence>
<evidence type="ECO:0000256" key="3">
    <source>
        <dbReference type="ARBA" id="ARBA00023163"/>
    </source>
</evidence>
<dbReference type="AlphaFoldDB" id="A0A4R6Z2U1"/>
<evidence type="ECO:0000256" key="1">
    <source>
        <dbReference type="ARBA" id="ARBA00023015"/>
    </source>
</evidence>
<dbReference type="EMBL" id="SNZH01000004">
    <property type="protein sequence ID" value="TDR45938.1"/>
    <property type="molecule type" value="Genomic_DNA"/>
</dbReference>
<dbReference type="InterPro" id="IPR046532">
    <property type="entry name" value="DUF6597"/>
</dbReference>
<gene>
    <name evidence="5" type="ORF">DFR29_104375</name>
</gene>
<proteinExistence type="predicted"/>
<comment type="caution">
    <text evidence="5">The sequence shown here is derived from an EMBL/GenBank/DDBJ whole genome shotgun (WGS) entry which is preliminary data.</text>
</comment>
<dbReference type="PROSITE" id="PS01124">
    <property type="entry name" value="HTH_ARAC_FAMILY_2"/>
    <property type="match status" value="1"/>
</dbReference>
<dbReference type="RefSeq" id="WP_166653978.1">
    <property type="nucleotide sequence ID" value="NZ_SNZH01000004.1"/>
</dbReference>
<dbReference type="SMART" id="SM00342">
    <property type="entry name" value="HTH_ARAC"/>
    <property type="match status" value="1"/>
</dbReference>
<keyword evidence="1" id="KW-0805">Transcription regulation</keyword>
<reference evidence="5 6" key="1">
    <citation type="submission" date="2019-03" db="EMBL/GenBank/DDBJ databases">
        <title>Genomic Encyclopedia of Type Strains, Phase IV (KMG-IV): sequencing the most valuable type-strain genomes for metagenomic binning, comparative biology and taxonomic classification.</title>
        <authorList>
            <person name="Goeker M."/>
        </authorList>
    </citation>
    <scope>NUCLEOTIDE SEQUENCE [LARGE SCALE GENOMIC DNA]</scope>
    <source>
        <strain evidence="5 6">DSM 21667</strain>
    </source>
</reference>
<dbReference type="GO" id="GO:0043565">
    <property type="term" value="F:sequence-specific DNA binding"/>
    <property type="evidence" value="ECO:0007669"/>
    <property type="project" value="InterPro"/>
</dbReference>
<feature type="domain" description="HTH araC/xylS-type" evidence="4">
    <location>
        <begin position="173"/>
        <end position="255"/>
    </location>
</feature>